<comment type="function">
    <text evidence="8 9">Involved in peptidoglycan biosynthesis. Transports lipid-linked peptidoglycan precursors from the inner to the outer leaflet of the cytoplasmic membrane.</text>
</comment>
<evidence type="ECO:0000256" key="3">
    <source>
        <dbReference type="ARBA" id="ARBA00022692"/>
    </source>
</evidence>
<evidence type="ECO:0000256" key="8">
    <source>
        <dbReference type="HAMAP-Rule" id="MF_02078"/>
    </source>
</evidence>
<dbReference type="PRINTS" id="PR01806">
    <property type="entry name" value="VIRFACTRMVIN"/>
</dbReference>
<name>A0A1F6PAM8_9BACT</name>
<keyword evidence="4 8" id="KW-0133">Cell shape</keyword>
<evidence type="ECO:0000313" key="11">
    <source>
        <dbReference type="Proteomes" id="UP000176634"/>
    </source>
</evidence>
<feature type="transmembrane region" description="Helical" evidence="8">
    <location>
        <begin position="389"/>
        <end position="408"/>
    </location>
</feature>
<evidence type="ECO:0000256" key="5">
    <source>
        <dbReference type="ARBA" id="ARBA00022984"/>
    </source>
</evidence>
<gene>
    <name evidence="8" type="primary">murJ</name>
    <name evidence="10" type="ORF">A2563_01270</name>
</gene>
<keyword evidence="7 8" id="KW-0472">Membrane</keyword>
<feature type="transmembrane region" description="Helical" evidence="8">
    <location>
        <begin position="447"/>
        <end position="468"/>
    </location>
</feature>
<comment type="caution">
    <text evidence="10">The sequence shown here is derived from an EMBL/GenBank/DDBJ whole genome shotgun (WGS) entry which is preliminary data.</text>
</comment>
<evidence type="ECO:0000256" key="1">
    <source>
        <dbReference type="ARBA" id="ARBA00004651"/>
    </source>
</evidence>
<protein>
    <recommendedName>
        <fullName evidence="8">Probable lipid II flippase MurJ</fullName>
    </recommendedName>
</protein>
<evidence type="ECO:0000256" key="7">
    <source>
        <dbReference type="ARBA" id="ARBA00023136"/>
    </source>
</evidence>
<feature type="transmembrane region" description="Helical" evidence="8">
    <location>
        <begin position="320"/>
        <end position="339"/>
    </location>
</feature>
<dbReference type="PANTHER" id="PTHR47019:SF1">
    <property type="entry name" value="LIPID II FLIPPASE MURJ"/>
    <property type="match status" value="1"/>
</dbReference>
<evidence type="ECO:0000256" key="2">
    <source>
        <dbReference type="ARBA" id="ARBA00022475"/>
    </source>
</evidence>
<organism evidence="10 11">
    <name type="scientific">Candidatus Magasanikbacteria bacterium RIFOXYD1_FULL_40_23</name>
    <dbReference type="NCBI Taxonomy" id="1798705"/>
    <lineage>
        <taxon>Bacteria</taxon>
        <taxon>Candidatus Magasanikiibacteriota</taxon>
    </lineage>
</organism>
<dbReference type="AlphaFoldDB" id="A0A1F6PAM8"/>
<sequence length="538" mass="58403">MLKILNGQSKSITGAAIIISGATLVSRLMGLARDRIFAHYFSAGPILDAYYAAFKIPDLIYNLLIIGALSAGFIPTFTKLFYQGEDKSSAWKLANNILNITAISLLVVSFFGIIFAPSLAPIIAPGFSKTSQDLVATLTRIMFGSTIMLGMSMVIGGMLQSLRTFFLYSLAPIFYNLGIIIGAVLLVPILGISGLAWGVVLGASLHFSLQAYSAYANGYRWKWYFNLKDKNTRLIGKLMIPRTLGLAISQLNLVIITMLASLLPVGSVTIFNFANNLQAVPIGIIGIPFALAVFPVLSAAASQNNIEEFIKNLSSTIRQILFLIIPCAIIILLLRAQIVRVIYGTGKFDWTATIHTADTLAFFALSLFAQALIPLLARAFYALSNTKTPFIIGIISELVGIIAALLLMQPLGVAGLALAFSIASILNLTILSITLRNTLKKIDGEKILSSFYRIILAAIPMAIAIQYAKYPLAKIFNQDYFFGILGQGLVASLIGLAIYGLICYLLRVPELLQIKDSLASRWLQTKNLPTTEPISNNE</sequence>
<dbReference type="HAMAP" id="MF_02078">
    <property type="entry name" value="MurJ_MviN"/>
    <property type="match status" value="1"/>
</dbReference>
<dbReference type="PIRSF" id="PIRSF002869">
    <property type="entry name" value="MviN"/>
    <property type="match status" value="1"/>
</dbReference>
<comment type="subcellular location">
    <subcellularLocation>
        <location evidence="1 8">Cell membrane</location>
        <topology evidence="1 8">Multi-pass membrane protein</topology>
    </subcellularLocation>
</comment>
<feature type="transmembrane region" description="Helical" evidence="8">
    <location>
        <begin position="140"/>
        <end position="159"/>
    </location>
</feature>
<feature type="transmembrane region" description="Helical" evidence="8">
    <location>
        <begin position="480"/>
        <end position="506"/>
    </location>
</feature>
<dbReference type="PANTHER" id="PTHR47019">
    <property type="entry name" value="LIPID II FLIPPASE MURJ"/>
    <property type="match status" value="1"/>
</dbReference>
<feature type="transmembrane region" description="Helical" evidence="8">
    <location>
        <begin position="12"/>
        <end position="29"/>
    </location>
</feature>
<dbReference type="InterPro" id="IPR004268">
    <property type="entry name" value="MurJ"/>
</dbReference>
<dbReference type="Proteomes" id="UP000176634">
    <property type="component" value="Unassembled WGS sequence"/>
</dbReference>
<dbReference type="GO" id="GO:0005886">
    <property type="term" value="C:plasma membrane"/>
    <property type="evidence" value="ECO:0007669"/>
    <property type="project" value="UniProtKB-SubCell"/>
</dbReference>
<proteinExistence type="inferred from homology"/>
<keyword evidence="6 8" id="KW-1133">Transmembrane helix</keyword>
<accession>A0A1F6PAM8</accession>
<evidence type="ECO:0000256" key="4">
    <source>
        <dbReference type="ARBA" id="ARBA00022960"/>
    </source>
</evidence>
<feature type="transmembrane region" description="Helical" evidence="8">
    <location>
        <begin position="97"/>
        <end position="120"/>
    </location>
</feature>
<dbReference type="GO" id="GO:0015648">
    <property type="term" value="F:lipid-linked peptidoglycan transporter activity"/>
    <property type="evidence" value="ECO:0007669"/>
    <property type="project" value="UniProtKB-UniRule"/>
</dbReference>
<feature type="transmembrane region" description="Helical" evidence="8">
    <location>
        <begin position="59"/>
        <end position="77"/>
    </location>
</feature>
<comment type="similarity">
    <text evidence="8 9">Belongs to the MurJ/MviN family.</text>
</comment>
<evidence type="ECO:0000313" key="10">
    <source>
        <dbReference type="EMBL" id="OGH93219.1"/>
    </source>
</evidence>
<dbReference type="InterPro" id="IPR051050">
    <property type="entry name" value="Lipid_II_flippase_MurJ/MviN"/>
</dbReference>
<feature type="transmembrane region" description="Helical" evidence="8">
    <location>
        <begin position="280"/>
        <end position="300"/>
    </location>
</feature>
<keyword evidence="2 8" id="KW-1003">Cell membrane</keyword>
<dbReference type="Pfam" id="PF03023">
    <property type="entry name" value="MurJ"/>
    <property type="match status" value="1"/>
</dbReference>
<feature type="transmembrane region" description="Helical" evidence="8">
    <location>
        <begin position="195"/>
        <end position="215"/>
    </location>
</feature>
<evidence type="ECO:0000256" key="9">
    <source>
        <dbReference type="PIRNR" id="PIRNR002869"/>
    </source>
</evidence>
<keyword evidence="3 8" id="KW-0812">Transmembrane</keyword>
<feature type="transmembrane region" description="Helical" evidence="8">
    <location>
        <begin position="414"/>
        <end position="435"/>
    </location>
</feature>
<dbReference type="GO" id="GO:0008360">
    <property type="term" value="P:regulation of cell shape"/>
    <property type="evidence" value="ECO:0007669"/>
    <property type="project" value="UniProtKB-UniRule"/>
</dbReference>
<evidence type="ECO:0000256" key="6">
    <source>
        <dbReference type="ARBA" id="ARBA00022989"/>
    </source>
</evidence>
<dbReference type="NCBIfam" id="TIGR01695">
    <property type="entry name" value="murJ_mviN"/>
    <property type="match status" value="1"/>
</dbReference>
<feature type="transmembrane region" description="Helical" evidence="8">
    <location>
        <begin position="251"/>
        <end position="274"/>
    </location>
</feature>
<dbReference type="GO" id="GO:0034204">
    <property type="term" value="P:lipid translocation"/>
    <property type="evidence" value="ECO:0007669"/>
    <property type="project" value="TreeGrafter"/>
</dbReference>
<dbReference type="GO" id="GO:0009252">
    <property type="term" value="P:peptidoglycan biosynthetic process"/>
    <property type="evidence" value="ECO:0007669"/>
    <property type="project" value="UniProtKB-UniRule"/>
</dbReference>
<feature type="transmembrane region" description="Helical" evidence="8">
    <location>
        <begin position="359"/>
        <end position="377"/>
    </location>
</feature>
<dbReference type="EMBL" id="MFRA01000001">
    <property type="protein sequence ID" value="OGH93219.1"/>
    <property type="molecule type" value="Genomic_DNA"/>
</dbReference>
<dbReference type="GO" id="GO:0071555">
    <property type="term" value="P:cell wall organization"/>
    <property type="evidence" value="ECO:0007669"/>
    <property type="project" value="UniProtKB-UniRule"/>
</dbReference>
<keyword evidence="5 8" id="KW-0573">Peptidoglycan synthesis</keyword>
<dbReference type="STRING" id="1798705.A2563_01270"/>
<reference evidence="10 11" key="1">
    <citation type="journal article" date="2016" name="Nat. Commun.">
        <title>Thousands of microbial genomes shed light on interconnected biogeochemical processes in an aquifer system.</title>
        <authorList>
            <person name="Anantharaman K."/>
            <person name="Brown C.T."/>
            <person name="Hug L.A."/>
            <person name="Sharon I."/>
            <person name="Castelle C.J."/>
            <person name="Probst A.J."/>
            <person name="Thomas B.C."/>
            <person name="Singh A."/>
            <person name="Wilkins M.J."/>
            <person name="Karaoz U."/>
            <person name="Brodie E.L."/>
            <person name="Williams K.H."/>
            <person name="Hubbard S.S."/>
            <person name="Banfield J.F."/>
        </authorList>
    </citation>
    <scope>NUCLEOTIDE SEQUENCE [LARGE SCALE GENOMIC DNA]</scope>
</reference>
<dbReference type="UniPathway" id="UPA00219"/>
<feature type="transmembrane region" description="Helical" evidence="8">
    <location>
        <begin position="166"/>
        <end position="189"/>
    </location>
</feature>
<keyword evidence="8 9" id="KW-0813">Transport</keyword>
<dbReference type="CDD" id="cd13123">
    <property type="entry name" value="MATE_MurJ_like"/>
    <property type="match status" value="1"/>
</dbReference>
<keyword evidence="8 9" id="KW-0961">Cell wall biogenesis/degradation</keyword>
<comment type="pathway">
    <text evidence="8">Cell wall biogenesis; peptidoglycan biosynthesis.</text>
</comment>